<dbReference type="InterPro" id="IPR046667">
    <property type="entry name" value="DUF6537"/>
</dbReference>
<dbReference type="Pfam" id="PF02775">
    <property type="entry name" value="TPP_enzyme_C"/>
    <property type="match status" value="1"/>
</dbReference>
<dbReference type="InterPro" id="IPR019752">
    <property type="entry name" value="Pyrv/ketoisovalerate_OxRed_cat"/>
</dbReference>
<dbReference type="EC" id="1.2.7.8" evidence="3"/>
<dbReference type="SUPFAM" id="SSF52518">
    <property type="entry name" value="Thiamin diphosphate-binding fold (THDP-binding)"/>
    <property type="match status" value="2"/>
</dbReference>
<dbReference type="SUPFAM" id="SSF53323">
    <property type="entry name" value="Pyruvate-ferredoxin oxidoreductase, PFOR, domain III"/>
    <property type="match status" value="1"/>
</dbReference>
<dbReference type="GO" id="GO:0030976">
    <property type="term" value="F:thiamine pyrophosphate binding"/>
    <property type="evidence" value="ECO:0007669"/>
    <property type="project" value="InterPro"/>
</dbReference>
<dbReference type="InterPro" id="IPR051457">
    <property type="entry name" value="2-oxoacid:Fd_oxidoreductase"/>
</dbReference>
<dbReference type="NCBIfam" id="NF009588">
    <property type="entry name" value="PRK13029.1"/>
    <property type="match status" value="1"/>
</dbReference>
<dbReference type="eggNOG" id="COG4231">
    <property type="taxonomic scope" value="Bacteria"/>
</dbReference>
<dbReference type="InterPro" id="IPR011766">
    <property type="entry name" value="TPP_enzyme_TPP-bd"/>
</dbReference>
<dbReference type="PROSITE" id="PS51379">
    <property type="entry name" value="4FE4S_FER_2"/>
    <property type="match status" value="1"/>
</dbReference>
<evidence type="ECO:0000256" key="1">
    <source>
        <dbReference type="ARBA" id="ARBA00023002"/>
    </source>
</evidence>
<feature type="domain" description="4Fe-4S ferredoxin-type" evidence="2">
    <location>
        <begin position="625"/>
        <end position="657"/>
    </location>
</feature>
<evidence type="ECO:0000313" key="3">
    <source>
        <dbReference type="EMBL" id="KCZ58628.1"/>
    </source>
</evidence>
<gene>
    <name evidence="3" type="ORF">HY36_09625</name>
</gene>
<dbReference type="GO" id="GO:0045333">
    <property type="term" value="P:cellular respiration"/>
    <property type="evidence" value="ECO:0007669"/>
    <property type="project" value="UniProtKB-ARBA"/>
</dbReference>
<dbReference type="Pfam" id="PF01558">
    <property type="entry name" value="POR"/>
    <property type="match status" value="1"/>
</dbReference>
<dbReference type="GO" id="GO:0044281">
    <property type="term" value="P:small molecule metabolic process"/>
    <property type="evidence" value="ECO:0007669"/>
    <property type="project" value="UniProtKB-ARBA"/>
</dbReference>
<dbReference type="Gene3D" id="3.40.50.970">
    <property type="match status" value="1"/>
</dbReference>
<reference evidence="3 4" key="1">
    <citation type="journal article" date="2014" name="Antonie Van Leeuwenhoek">
        <title>Hyphomonas beringensis sp. nov. and Hyphomonas chukchiensis sp. nov., isolated from surface seawater of the Bering Sea and Chukchi Sea.</title>
        <authorList>
            <person name="Li C."/>
            <person name="Lai Q."/>
            <person name="Li G."/>
            <person name="Dong C."/>
            <person name="Wang J."/>
            <person name="Liao Y."/>
            <person name="Shao Z."/>
        </authorList>
    </citation>
    <scope>NUCLEOTIDE SEQUENCE [LARGE SCALE GENOMIC DNA]</scope>
    <source>
        <strain evidence="3 4">22II1-22F38</strain>
    </source>
</reference>
<evidence type="ECO:0000259" key="2">
    <source>
        <dbReference type="PROSITE" id="PS51379"/>
    </source>
</evidence>
<proteinExistence type="predicted"/>
<dbReference type="Gene3D" id="3.40.920.10">
    <property type="entry name" value="Pyruvate-ferredoxin oxidoreductase, PFOR, domain III"/>
    <property type="match status" value="1"/>
</dbReference>
<dbReference type="PATRIC" id="fig|1280948.3.peg.3044"/>
<accession>A0A059DYF5</accession>
<dbReference type="PANTHER" id="PTHR48084:SF3">
    <property type="entry name" value="SUBUNIT OF PYRUVATE:FLAVODOXIN OXIDOREDUCTASE"/>
    <property type="match status" value="1"/>
</dbReference>
<dbReference type="PANTHER" id="PTHR48084">
    <property type="entry name" value="2-OXOGLUTARATE OXIDOREDUCTASE SUBUNIT KORB-RELATED"/>
    <property type="match status" value="1"/>
</dbReference>
<dbReference type="AlphaFoldDB" id="A0A059DYF5"/>
<dbReference type="eggNOG" id="COG1014">
    <property type="taxonomic scope" value="Bacteria"/>
</dbReference>
<dbReference type="CDD" id="cd07034">
    <property type="entry name" value="TPP_PYR_PFOR_IOR-alpha_like"/>
    <property type="match status" value="1"/>
</dbReference>
<keyword evidence="1 3" id="KW-0560">Oxidoreductase</keyword>
<dbReference type="CDD" id="cd02008">
    <property type="entry name" value="TPP_IOR_alpha"/>
    <property type="match status" value="1"/>
</dbReference>
<dbReference type="InterPro" id="IPR029061">
    <property type="entry name" value="THDP-binding"/>
</dbReference>
<keyword evidence="4" id="KW-1185">Reference proteome</keyword>
<dbReference type="RefSeq" id="WP_035554469.1">
    <property type="nucleotide sequence ID" value="NZ_AWFH01000056.1"/>
</dbReference>
<dbReference type="EMBL" id="AWFH01000056">
    <property type="protein sequence ID" value="KCZ58628.1"/>
    <property type="molecule type" value="Genomic_DNA"/>
</dbReference>
<comment type="caution">
    <text evidence="3">The sequence shown here is derived from an EMBL/GenBank/DDBJ whole genome shotgun (WGS) entry which is preliminary data.</text>
</comment>
<sequence length="1153" mass="126433">MQHREVTLDDKYKLVEGKAFMTGIQALVRLPLDRKRLDLRQNLNTAGFISGYRGSPLGGYDQQLRAAQKWLDAHDIKFWEGLNEDLGATAVWGSQQLGLFPGAKYDGLFGIWYGKAPGVDRTGDVFKHANAAGASDHGGVLAIIGDDHNCKSSTLPSQSEYAMADAEIPVLNPASIQDVLDYGIHGWAMSRFSGAWTGLVALADTMDSGSVVSVDLDRFNFIQPDFQLPEDGVHLRRGDSPLDKERRLRQVKLPAAQAYVRANKLDQVILPSPKPRVGVVVTGQAARDVFEALAALGLSPQDAGRLGLSVYKVAMPWPLEPEGIRAFCKGLERVVVIEHKRPLIEDQLRSVLYDLPDGQRPTVEGKRDREGRPLLSDIASISIPEMAEALMKILPEGWDTSRANAYFDRIGRAGEAARTNATETLRTPHYCSGCPHNSSTVVPEGSRALAGIGCHYMANFMPDRKTDMTSQMGGEGIAWVGQHWATDEPHVFVNLGDGTYSHSGSLAIRAAVTSGANMTYKILYNDAVAMTGGQHVESGQTPAQIAQQVEAEGVETIVIVTEDPTRYANVKYIPRRVKIYDREELDEVQKMLRETPGVSVMIYDQICATEKRRRSKRGLRAPDRTRVVINTEVCEGCGDCSIKSNCLSVEPVETELGRKRRINQSTCNTDLSCLRGFCPSFVTIQDGEPAWQDQPRPEFDDAGLPLPETPGLSEPWNVLFTGVGGTGVTTVAAVLAMAAHVDGNAASSLDMTGLAQKGGPVLSHIRFAKEPEMISTGKVPPASADLIIACDLVVAAGGDALNLMDVGRTAAYANSDVTPTSEFIRDRSKRFESDLLAARVKRQARDFGAFDAEALAVGYLHDAIYTNMIMVGYAWQKGQVPISLRALYRAIRLNGTKVEDNMSAFNIGRIAAADPDRLLPQTDPRGHIEEKTLDELIEDRASRLTAYQDAAYAEKYRSIVAQVRAAEHAAGLGEKLTRAAATYAYKLMAYKDEYEVARLYTDGKFADYVASQFKGGKMRLMLAPPILAKKDAEGHLKKKHFGPWMFRVFKLMAKFKGLRGTRFDLFGYTEERRMERQLRDEYLAGLARIAQELTAQNHTLAIALAEIPDEIRGYGHVKDAAVDVAKAKEAELWAGWPEGTMPKAKTTLIAAAE</sequence>
<dbReference type="InterPro" id="IPR017896">
    <property type="entry name" value="4Fe4S_Fe-S-bd"/>
</dbReference>
<evidence type="ECO:0000313" key="4">
    <source>
        <dbReference type="Proteomes" id="UP000024547"/>
    </source>
</evidence>
<dbReference type="NCBIfam" id="NF009589">
    <property type="entry name" value="PRK13030.1"/>
    <property type="match status" value="1"/>
</dbReference>
<dbReference type="InterPro" id="IPR002880">
    <property type="entry name" value="Pyrv_Fd/Flavodoxin_OxRdtase_N"/>
</dbReference>
<dbReference type="GO" id="GO:0043805">
    <property type="term" value="F:indolepyruvate ferredoxin oxidoreductase activity"/>
    <property type="evidence" value="ECO:0007669"/>
    <property type="project" value="UniProtKB-EC"/>
</dbReference>
<dbReference type="STRING" id="1280948.HY36_09625"/>
<dbReference type="Proteomes" id="UP000024547">
    <property type="component" value="Unassembled WGS sequence"/>
</dbReference>
<dbReference type="InterPro" id="IPR002869">
    <property type="entry name" value="Pyrv_flavodox_OxRed_cen"/>
</dbReference>
<dbReference type="Pfam" id="PF20169">
    <property type="entry name" value="DUF6537"/>
    <property type="match status" value="1"/>
</dbReference>
<name>A0A059DYF5_9PROT</name>
<protein>
    <submittedName>
        <fullName evidence="3">MFS transporter</fullName>
        <ecNumber evidence="3">1.2.7.8</ecNumber>
    </submittedName>
</protein>
<organism evidence="3 4">
    <name type="scientific">Hyphomonas atlantica</name>
    <dbReference type="NCBI Taxonomy" id="1280948"/>
    <lineage>
        <taxon>Bacteria</taxon>
        <taxon>Pseudomonadati</taxon>
        <taxon>Pseudomonadota</taxon>
        <taxon>Alphaproteobacteria</taxon>
        <taxon>Hyphomonadales</taxon>
        <taxon>Hyphomonadaceae</taxon>
        <taxon>Hyphomonas</taxon>
    </lineage>
</organism>